<dbReference type="Pfam" id="PF13853">
    <property type="entry name" value="7tm_4"/>
    <property type="match status" value="2"/>
</dbReference>
<feature type="transmembrane region" description="Helical" evidence="11">
    <location>
        <begin position="409"/>
        <end position="438"/>
    </location>
</feature>
<organism evidence="13 14">
    <name type="scientific">Microtus ochrogaster</name>
    <name type="common">Prairie vole</name>
    <dbReference type="NCBI Taxonomy" id="79684"/>
    <lineage>
        <taxon>Eukaryota</taxon>
        <taxon>Metazoa</taxon>
        <taxon>Chordata</taxon>
        <taxon>Craniata</taxon>
        <taxon>Vertebrata</taxon>
        <taxon>Euteleostomi</taxon>
        <taxon>Mammalia</taxon>
        <taxon>Eutheria</taxon>
        <taxon>Euarchontoglires</taxon>
        <taxon>Glires</taxon>
        <taxon>Rodentia</taxon>
        <taxon>Myomorpha</taxon>
        <taxon>Muroidea</taxon>
        <taxon>Cricetidae</taxon>
        <taxon>Arvicolinae</taxon>
        <taxon>Microtus</taxon>
    </lineage>
</organism>
<feature type="transmembrane region" description="Helical" evidence="11">
    <location>
        <begin position="515"/>
        <end position="541"/>
    </location>
</feature>
<evidence type="ECO:0000256" key="3">
    <source>
        <dbReference type="ARBA" id="ARBA00022692"/>
    </source>
</evidence>
<dbReference type="InterPro" id="IPR000725">
    <property type="entry name" value="Olfact_rcpt"/>
</dbReference>
<evidence type="ECO:0000256" key="5">
    <source>
        <dbReference type="ARBA" id="ARBA00023040"/>
    </source>
</evidence>
<evidence type="ECO:0000256" key="10">
    <source>
        <dbReference type="RuleBase" id="RU000688"/>
    </source>
</evidence>
<feature type="transmembrane region" description="Helical" evidence="11">
    <location>
        <begin position="141"/>
        <end position="162"/>
    </location>
</feature>
<reference evidence="13" key="1">
    <citation type="submission" date="2020-03" db="EMBL/GenBank/DDBJ databases">
        <title>Studies in the Genomics of Life Span.</title>
        <authorList>
            <person name="Glass D."/>
        </authorList>
    </citation>
    <scope>NUCLEOTIDE SEQUENCE</scope>
    <source>
        <strain evidence="13">LTLLF</strain>
        <tissue evidence="13">Muscle</tissue>
    </source>
</reference>
<feature type="transmembrane region" description="Helical" evidence="11">
    <location>
        <begin position="270"/>
        <end position="289"/>
    </location>
</feature>
<dbReference type="InterPro" id="IPR050427">
    <property type="entry name" value="Olfactory_Receptors"/>
</dbReference>
<dbReference type="InterPro" id="IPR017452">
    <property type="entry name" value="GPCR_Rhodpsn_7TM"/>
</dbReference>
<evidence type="ECO:0000256" key="4">
    <source>
        <dbReference type="ARBA" id="ARBA00022989"/>
    </source>
</evidence>
<feature type="transmembrane region" description="Helical" evidence="11">
    <location>
        <begin position="244"/>
        <end position="264"/>
    </location>
</feature>
<protein>
    <submittedName>
        <fullName evidence="13">Olfactory receptor 4K3</fullName>
    </submittedName>
</protein>
<evidence type="ECO:0000256" key="2">
    <source>
        <dbReference type="ARBA" id="ARBA00010663"/>
    </source>
</evidence>
<comment type="similarity">
    <text evidence="2 10">Belongs to the G-protein coupled receptor 1 family.</text>
</comment>
<accession>A0A8J6FV65</accession>
<sequence length="630" mass="71454">MEGRNQYIVSEFVLLGLSHSEDIQVLLFIIFLMFYLLIVLGNIVIMVLITTDHNLHSPMYFFLANLSFVDMWLSSVTTPKMIADVLRENKTISFAGCMSQVFFAHCIGAGEMVLLVVMAYDRYVAICKPLHYLTIMNLKRCVGLVLTSWTIGFVHTLSQLVAVLQLPLCGPMEIDSFFCDIPLVINLACMDSNDLDTLVNADCGVVIVTCFILLLISYTYILFTVQRSSNSGASKALSTCSSHITVVMIFFVPCIFIYVWPLNITWLDKFLAVFYSVFAPLLNPAIYTLRNKEMRNSMKRLKSYFINNKVASEDTLNKMEGGNQSVVSEFVLLGLAHSQNLQLFLFMMFLMIYVLALSGNSIVMFLIATDHNLHSPMYFFLANLSFVDMWLSSVTTPKMISDFLREPKIISFAGCMCQVFFDHCVGAVEMMMLVVMAYDRYVAICKPLHYFTIMNLKRCTALVLTSWTISFVHAMSQLLAVVHLPLCGHMEIDSFFCDIPLIIKLSCTDYHDLDIYMNANCGVVVVSCFILLLISYTYILITVPQSSKAGASKALSTCSAHITVVMIFFVPCIFIYVWPLNIIWLDKFLAVFYTLIAPLLNPAIYTLRNKEMKNAIKKLKSYFRKHKENT</sequence>
<evidence type="ECO:0000256" key="8">
    <source>
        <dbReference type="ARBA" id="ARBA00023170"/>
    </source>
</evidence>
<dbReference type="SUPFAM" id="SSF81321">
    <property type="entry name" value="Family A G protein-coupled receptor-like"/>
    <property type="match status" value="2"/>
</dbReference>
<feature type="transmembrane region" description="Helical" evidence="11">
    <location>
        <begin position="459"/>
        <end position="480"/>
    </location>
</feature>
<dbReference type="GO" id="GO:0004984">
    <property type="term" value="F:olfactory receptor activity"/>
    <property type="evidence" value="ECO:0007669"/>
    <property type="project" value="InterPro"/>
</dbReference>
<comment type="caution">
    <text evidence="13">The sequence shown here is derived from an EMBL/GenBank/DDBJ whole genome shotgun (WGS) entry which is preliminary data.</text>
</comment>
<keyword evidence="8 10" id="KW-0675">Receptor</keyword>
<dbReference type="EMBL" id="JAATJU010027388">
    <property type="protein sequence ID" value="KAH0500531.1"/>
    <property type="molecule type" value="Genomic_DNA"/>
</dbReference>
<feature type="domain" description="G-protein coupled receptors family 1 profile" evidence="12">
    <location>
        <begin position="41"/>
        <end position="287"/>
    </location>
</feature>
<dbReference type="PRINTS" id="PR00237">
    <property type="entry name" value="GPCRRHODOPSN"/>
</dbReference>
<feature type="transmembrane region" description="Helical" evidence="11">
    <location>
        <begin position="60"/>
        <end position="82"/>
    </location>
</feature>
<dbReference type="FunFam" id="1.20.1070.10:FF:000012">
    <property type="entry name" value="Olfactory receptor"/>
    <property type="match status" value="2"/>
</dbReference>
<name>A0A8J6FV65_MICOH</name>
<feature type="domain" description="G-protein coupled receptors family 1 profile" evidence="12">
    <location>
        <begin position="359"/>
        <end position="605"/>
    </location>
</feature>
<proteinExistence type="inferred from homology"/>
<feature type="transmembrane region" description="Helical" evidence="11">
    <location>
        <begin position="562"/>
        <end position="584"/>
    </location>
</feature>
<keyword evidence="4 11" id="KW-1133">Transmembrane helix</keyword>
<dbReference type="Gene3D" id="1.20.1070.10">
    <property type="entry name" value="Rhodopsin 7-helix transmembrane proteins"/>
    <property type="match status" value="2"/>
</dbReference>
<keyword evidence="9 10" id="KW-0807">Transducer</keyword>
<dbReference type="GO" id="GO:0005886">
    <property type="term" value="C:plasma membrane"/>
    <property type="evidence" value="ECO:0007669"/>
    <property type="project" value="UniProtKB-ARBA"/>
</dbReference>
<comment type="subcellular location">
    <subcellularLocation>
        <location evidence="1">Membrane</location>
        <topology evidence="1">Multi-pass membrane protein</topology>
    </subcellularLocation>
</comment>
<dbReference type="AlphaFoldDB" id="A0A8J6FV65"/>
<feature type="transmembrane region" description="Helical" evidence="11">
    <location>
        <begin position="204"/>
        <end position="223"/>
    </location>
</feature>
<dbReference type="PRINTS" id="PR00245">
    <property type="entry name" value="OLFACTORYR"/>
</dbReference>
<feature type="transmembrane region" description="Helical" evidence="11">
    <location>
        <begin position="25"/>
        <end position="48"/>
    </location>
</feature>
<evidence type="ECO:0000313" key="13">
    <source>
        <dbReference type="EMBL" id="KAH0500531.1"/>
    </source>
</evidence>
<keyword evidence="7" id="KW-1015">Disulfide bond</keyword>
<feature type="transmembrane region" description="Helical" evidence="11">
    <location>
        <begin position="590"/>
        <end position="607"/>
    </location>
</feature>
<gene>
    <name evidence="13" type="ORF">LTLLF_200530</name>
</gene>
<dbReference type="InterPro" id="IPR000276">
    <property type="entry name" value="GPCR_Rhodpsn"/>
</dbReference>
<dbReference type="Proteomes" id="UP000710432">
    <property type="component" value="Unassembled WGS sequence"/>
</dbReference>
<keyword evidence="5 10" id="KW-0297">G-protein coupled receptor</keyword>
<evidence type="ECO:0000256" key="7">
    <source>
        <dbReference type="ARBA" id="ARBA00023157"/>
    </source>
</evidence>
<evidence type="ECO:0000256" key="6">
    <source>
        <dbReference type="ARBA" id="ARBA00023136"/>
    </source>
</evidence>
<dbReference type="CDD" id="cd15226">
    <property type="entry name" value="7tmA_OR4-like"/>
    <property type="match status" value="2"/>
</dbReference>
<evidence type="ECO:0000256" key="1">
    <source>
        <dbReference type="ARBA" id="ARBA00004141"/>
    </source>
</evidence>
<keyword evidence="3 10" id="KW-0812">Transmembrane</keyword>
<dbReference type="PANTHER" id="PTHR48002">
    <property type="entry name" value="OLFACTORY RECEPTOR"/>
    <property type="match status" value="1"/>
</dbReference>
<feature type="transmembrane region" description="Helical" evidence="11">
    <location>
        <begin position="102"/>
        <end position="120"/>
    </location>
</feature>
<evidence type="ECO:0000256" key="11">
    <source>
        <dbReference type="SAM" id="Phobius"/>
    </source>
</evidence>
<dbReference type="PROSITE" id="PS50262">
    <property type="entry name" value="G_PROTEIN_RECEP_F1_2"/>
    <property type="match status" value="2"/>
</dbReference>
<dbReference type="PROSITE" id="PS00237">
    <property type="entry name" value="G_PROTEIN_RECEP_F1_1"/>
    <property type="match status" value="2"/>
</dbReference>
<feature type="transmembrane region" description="Helical" evidence="11">
    <location>
        <begin position="343"/>
        <end position="368"/>
    </location>
</feature>
<evidence type="ECO:0000259" key="12">
    <source>
        <dbReference type="PROSITE" id="PS50262"/>
    </source>
</evidence>
<evidence type="ECO:0000313" key="14">
    <source>
        <dbReference type="Proteomes" id="UP000710432"/>
    </source>
</evidence>
<evidence type="ECO:0000256" key="9">
    <source>
        <dbReference type="ARBA" id="ARBA00023224"/>
    </source>
</evidence>
<keyword evidence="6 11" id="KW-0472">Membrane</keyword>
<dbReference type="GO" id="GO:0004930">
    <property type="term" value="F:G protein-coupled receptor activity"/>
    <property type="evidence" value="ECO:0007669"/>
    <property type="project" value="UniProtKB-KW"/>
</dbReference>